<keyword evidence="1" id="KW-0805">Transcription regulation</keyword>
<dbReference type="InterPro" id="IPR023772">
    <property type="entry name" value="DNA-bd_HTH_TetR-type_CS"/>
</dbReference>
<dbReference type="InterPro" id="IPR009057">
    <property type="entry name" value="Homeodomain-like_sf"/>
</dbReference>
<evidence type="ECO:0000256" key="3">
    <source>
        <dbReference type="ARBA" id="ARBA00023163"/>
    </source>
</evidence>
<dbReference type="AlphaFoldDB" id="A0A3D9E7Q4"/>
<dbReference type="PRINTS" id="PR00455">
    <property type="entry name" value="HTHTETR"/>
</dbReference>
<dbReference type="GO" id="GO:0003700">
    <property type="term" value="F:DNA-binding transcription factor activity"/>
    <property type="evidence" value="ECO:0007669"/>
    <property type="project" value="TreeGrafter"/>
</dbReference>
<feature type="domain" description="HTH tetR-type" evidence="5">
    <location>
        <begin position="20"/>
        <end position="80"/>
    </location>
</feature>
<dbReference type="PROSITE" id="PS01081">
    <property type="entry name" value="HTH_TETR_1"/>
    <property type="match status" value="1"/>
</dbReference>
<proteinExistence type="predicted"/>
<dbReference type="Gene3D" id="1.10.10.60">
    <property type="entry name" value="Homeodomain-like"/>
    <property type="match status" value="1"/>
</dbReference>
<organism evidence="6 7">
    <name type="scientific">Ectopseudomonas oleovorans</name>
    <name type="common">Pseudomonas oleovorans</name>
    <dbReference type="NCBI Taxonomy" id="301"/>
    <lineage>
        <taxon>Bacteria</taxon>
        <taxon>Pseudomonadati</taxon>
        <taxon>Pseudomonadota</taxon>
        <taxon>Gammaproteobacteria</taxon>
        <taxon>Pseudomonadales</taxon>
        <taxon>Pseudomonadaceae</taxon>
        <taxon>Ectopseudomonas</taxon>
    </lineage>
</organism>
<evidence type="ECO:0000256" key="1">
    <source>
        <dbReference type="ARBA" id="ARBA00023015"/>
    </source>
</evidence>
<dbReference type="PANTHER" id="PTHR30055">
    <property type="entry name" value="HTH-TYPE TRANSCRIPTIONAL REGULATOR RUTR"/>
    <property type="match status" value="1"/>
</dbReference>
<dbReference type="EMBL" id="QRDL01000010">
    <property type="protein sequence ID" value="REC98997.1"/>
    <property type="molecule type" value="Genomic_DNA"/>
</dbReference>
<dbReference type="InterPro" id="IPR050109">
    <property type="entry name" value="HTH-type_TetR-like_transc_reg"/>
</dbReference>
<dbReference type="Gene3D" id="1.10.357.10">
    <property type="entry name" value="Tetracycline Repressor, domain 2"/>
    <property type="match status" value="1"/>
</dbReference>
<evidence type="ECO:0000259" key="5">
    <source>
        <dbReference type="PROSITE" id="PS50977"/>
    </source>
</evidence>
<dbReference type="RefSeq" id="WP_115947071.1">
    <property type="nucleotide sequence ID" value="NZ_QRDL01000010.1"/>
</dbReference>
<name>A0A3D9E7Q4_ECTOL</name>
<keyword evidence="3" id="KW-0804">Transcription</keyword>
<dbReference type="InterPro" id="IPR001647">
    <property type="entry name" value="HTH_TetR"/>
</dbReference>
<dbReference type="PANTHER" id="PTHR30055:SF234">
    <property type="entry name" value="HTH-TYPE TRANSCRIPTIONAL REGULATOR BETI"/>
    <property type="match status" value="1"/>
</dbReference>
<accession>A0A3D9E7Q4</accession>
<evidence type="ECO:0000313" key="6">
    <source>
        <dbReference type="EMBL" id="REC98997.1"/>
    </source>
</evidence>
<keyword evidence="2 4" id="KW-0238">DNA-binding</keyword>
<gene>
    <name evidence="6" type="ORF">DFO60_4792</name>
</gene>
<comment type="caution">
    <text evidence="6">The sequence shown here is derived from an EMBL/GenBank/DDBJ whole genome shotgun (WGS) entry which is preliminary data.</text>
</comment>
<dbReference type="GO" id="GO:0000976">
    <property type="term" value="F:transcription cis-regulatory region binding"/>
    <property type="evidence" value="ECO:0007669"/>
    <property type="project" value="TreeGrafter"/>
</dbReference>
<protein>
    <submittedName>
        <fullName evidence="6">TetR family transcriptional regulator</fullName>
    </submittedName>
</protein>
<dbReference type="Proteomes" id="UP000256988">
    <property type="component" value="Unassembled WGS sequence"/>
</dbReference>
<evidence type="ECO:0000256" key="4">
    <source>
        <dbReference type="PROSITE-ProRule" id="PRU00335"/>
    </source>
</evidence>
<dbReference type="SUPFAM" id="SSF46689">
    <property type="entry name" value="Homeodomain-like"/>
    <property type="match status" value="1"/>
</dbReference>
<feature type="DNA-binding region" description="H-T-H motif" evidence="4">
    <location>
        <begin position="43"/>
        <end position="62"/>
    </location>
</feature>
<sequence length="203" mass="22270">MSSVTALGAASADAGRGLRTPLRERLDQAALKLFVTRGYQAVSMRDLARCLGVQPGSLYYHVQGKEELLIELLEGTLTELLYLTRRALRDQASPGAGLPAFLRTYFDFKAEHEDELRLLAQGIPLLPAEVSADIQVLREAYLAELVQVLQCLPLDASAPCDDLARLLLGALSGQLYWQAPDRELQGFLLQALHAKSRPRSSPS</sequence>
<evidence type="ECO:0000256" key="2">
    <source>
        <dbReference type="ARBA" id="ARBA00023125"/>
    </source>
</evidence>
<dbReference type="Pfam" id="PF00440">
    <property type="entry name" value="TetR_N"/>
    <property type="match status" value="1"/>
</dbReference>
<evidence type="ECO:0000313" key="7">
    <source>
        <dbReference type="Proteomes" id="UP000256988"/>
    </source>
</evidence>
<reference evidence="6 7" key="1">
    <citation type="submission" date="2018-07" db="EMBL/GenBank/DDBJ databases">
        <title>Genome sequencing of rice bacterial endophytes.</title>
        <authorList>
            <person name="Venturi V."/>
        </authorList>
    </citation>
    <scope>NUCLEOTIDE SEQUENCE [LARGE SCALE GENOMIC DNA]</scope>
    <source>
        <strain evidence="6 7">AG1002</strain>
    </source>
</reference>
<dbReference type="PROSITE" id="PS50977">
    <property type="entry name" value="HTH_TETR_2"/>
    <property type="match status" value="1"/>
</dbReference>